<accession>A0A9N9D5B0</accession>
<keyword evidence="1" id="KW-0175">Coiled coil</keyword>
<evidence type="ECO:0000256" key="2">
    <source>
        <dbReference type="SAM" id="MobiDB-lite"/>
    </source>
</evidence>
<evidence type="ECO:0000313" key="3">
    <source>
        <dbReference type="EMBL" id="CAG8626653.1"/>
    </source>
</evidence>
<keyword evidence="4" id="KW-1185">Reference proteome</keyword>
<dbReference type="OrthoDB" id="10415850at2759"/>
<name>A0A9N9D5B0_9GLOM</name>
<dbReference type="AlphaFoldDB" id="A0A9N9D5B0"/>
<reference evidence="3" key="1">
    <citation type="submission" date="2021-06" db="EMBL/GenBank/DDBJ databases">
        <authorList>
            <person name="Kallberg Y."/>
            <person name="Tangrot J."/>
            <person name="Rosling A."/>
        </authorList>
    </citation>
    <scope>NUCLEOTIDE SEQUENCE</scope>
    <source>
        <strain evidence="3">IA702</strain>
    </source>
</reference>
<evidence type="ECO:0000256" key="1">
    <source>
        <dbReference type="SAM" id="Coils"/>
    </source>
</evidence>
<evidence type="ECO:0000313" key="4">
    <source>
        <dbReference type="Proteomes" id="UP000789572"/>
    </source>
</evidence>
<dbReference type="EMBL" id="CAJVPJ010002662">
    <property type="protein sequence ID" value="CAG8626653.1"/>
    <property type="molecule type" value="Genomic_DNA"/>
</dbReference>
<feature type="compositionally biased region" description="Basic and acidic residues" evidence="2">
    <location>
        <begin position="138"/>
        <end position="154"/>
    </location>
</feature>
<sequence length="231" mass="26413">MTEEIEQQLKDAEKMLKEAETKLEDIENILCANLAKNTENALNVLQERLSFRWGLVTTHLEKLQKLEKNSVRVRILTAEKQSNEDKTSITHMQVEESSASNESSDEESESEGKTAISKPIKTQSSESSDEESEDEEKDTSKEIHINGQNKKDNTDNDVIDTFSSPHTPTVKENGSVYTTPTKRNMDNCATPSTIGKSDYENDTWRNQKKVRLEDQISEYGQRAYRDLYTKR</sequence>
<feature type="non-terminal residue" evidence="3">
    <location>
        <position position="231"/>
    </location>
</feature>
<feature type="compositionally biased region" description="Polar residues" evidence="2">
    <location>
        <begin position="161"/>
        <end position="195"/>
    </location>
</feature>
<protein>
    <submittedName>
        <fullName evidence="3">923_t:CDS:1</fullName>
    </submittedName>
</protein>
<feature type="compositionally biased region" description="Acidic residues" evidence="2">
    <location>
        <begin position="127"/>
        <end position="137"/>
    </location>
</feature>
<proteinExistence type="predicted"/>
<feature type="coiled-coil region" evidence="1">
    <location>
        <begin position="2"/>
        <end position="29"/>
    </location>
</feature>
<dbReference type="Proteomes" id="UP000789572">
    <property type="component" value="Unassembled WGS sequence"/>
</dbReference>
<feature type="region of interest" description="Disordered" evidence="2">
    <location>
        <begin position="82"/>
        <end position="200"/>
    </location>
</feature>
<comment type="caution">
    <text evidence="3">The sequence shown here is derived from an EMBL/GenBank/DDBJ whole genome shotgun (WGS) entry which is preliminary data.</text>
</comment>
<gene>
    <name evidence="3" type="ORF">POCULU_LOCUS8681</name>
</gene>
<organism evidence="3 4">
    <name type="scientific">Paraglomus occultum</name>
    <dbReference type="NCBI Taxonomy" id="144539"/>
    <lineage>
        <taxon>Eukaryota</taxon>
        <taxon>Fungi</taxon>
        <taxon>Fungi incertae sedis</taxon>
        <taxon>Mucoromycota</taxon>
        <taxon>Glomeromycotina</taxon>
        <taxon>Glomeromycetes</taxon>
        <taxon>Paraglomerales</taxon>
        <taxon>Paraglomeraceae</taxon>
        <taxon>Paraglomus</taxon>
    </lineage>
</organism>